<evidence type="ECO:0000256" key="4">
    <source>
        <dbReference type="ARBA" id="ARBA00022553"/>
    </source>
</evidence>
<reference evidence="14" key="1">
    <citation type="submission" date="2019-10" db="EMBL/GenBank/DDBJ databases">
        <title>The sequence and de novo assembly of the wild yak genome.</title>
        <authorList>
            <person name="Liu Y."/>
        </authorList>
    </citation>
    <scope>NUCLEOTIDE SEQUENCE [LARGE SCALE GENOMIC DNA]</scope>
    <source>
        <strain evidence="14">WY2019</strain>
    </source>
</reference>
<gene>
    <name evidence="14" type="ORF">E5288_WYG002981</name>
</gene>
<accession>A0A6B0S8Y7</accession>
<name>A0A6B0S8Y7_9CETA</name>
<organism evidence="14 15">
    <name type="scientific">Bos mutus</name>
    <name type="common">wild yak</name>
    <dbReference type="NCBI Taxonomy" id="72004"/>
    <lineage>
        <taxon>Eukaryota</taxon>
        <taxon>Metazoa</taxon>
        <taxon>Chordata</taxon>
        <taxon>Craniata</taxon>
        <taxon>Vertebrata</taxon>
        <taxon>Euteleostomi</taxon>
        <taxon>Mammalia</taxon>
        <taxon>Eutheria</taxon>
        <taxon>Laurasiatheria</taxon>
        <taxon>Artiodactyla</taxon>
        <taxon>Ruminantia</taxon>
        <taxon>Pecora</taxon>
        <taxon>Bovidae</taxon>
        <taxon>Bovinae</taxon>
        <taxon>Bos</taxon>
    </lineage>
</organism>
<dbReference type="GO" id="GO:0030425">
    <property type="term" value="C:dendrite"/>
    <property type="evidence" value="ECO:0007669"/>
    <property type="project" value="TreeGrafter"/>
</dbReference>
<dbReference type="Gene3D" id="2.30.42.10">
    <property type="match status" value="1"/>
</dbReference>
<keyword evidence="10" id="KW-0206">Cytoskeleton</keyword>
<sequence>MEPIQVFNTYSNEDDHHCNKDVDPMVSTSGEAGGEVGAVSCGMGGRRGPGHQHCWHGAWTDMGLEKVGMYIKTVTDGSVVHQDSRIQVNDLLMQMDGMNLLGVTQSFVATMLWNTKIQQLKRKLQSLEQEKGHWWVKKAQLEQSVKEKKDHMEKLEGYGGEAQGPCKAVSEHLREAQAQYQAQEHKYSKAECLIKDYQQETNFLKKKTA</sequence>
<keyword evidence="7" id="KW-0770">Synapse</keyword>
<keyword evidence="6" id="KW-0524">Neurogenesis</keyword>
<evidence type="ECO:0000256" key="2">
    <source>
        <dbReference type="ARBA" id="ARBA00022473"/>
    </source>
</evidence>
<dbReference type="SUPFAM" id="SSF50156">
    <property type="entry name" value="PDZ domain-like"/>
    <property type="match status" value="1"/>
</dbReference>
<evidence type="ECO:0000256" key="7">
    <source>
        <dbReference type="ARBA" id="ARBA00023018"/>
    </source>
</evidence>
<dbReference type="AlphaFoldDB" id="A0A6B0S8Y7"/>
<comment type="subcellular location">
    <subcellularLocation>
        <location evidence="1">Cytoplasm</location>
        <location evidence="1">Cytoskeleton</location>
    </subcellularLocation>
    <subcellularLocation>
        <location evidence="11">Synapse</location>
    </subcellularLocation>
</comment>
<evidence type="ECO:0000259" key="13">
    <source>
        <dbReference type="PROSITE" id="PS50106"/>
    </source>
</evidence>
<feature type="coiled-coil region" evidence="12">
    <location>
        <begin position="110"/>
        <end position="207"/>
    </location>
</feature>
<evidence type="ECO:0000256" key="1">
    <source>
        <dbReference type="ARBA" id="ARBA00004245"/>
    </source>
</evidence>
<dbReference type="InterPro" id="IPR043446">
    <property type="entry name" value="Neurabin-like"/>
</dbReference>
<evidence type="ECO:0000256" key="11">
    <source>
        <dbReference type="ARBA" id="ARBA00034103"/>
    </source>
</evidence>
<keyword evidence="15" id="KW-1185">Reference proteome</keyword>
<keyword evidence="3" id="KW-0963">Cytoplasm</keyword>
<dbReference type="PANTHER" id="PTHR16154:SF24">
    <property type="entry name" value="NEURABIN-2"/>
    <property type="match status" value="1"/>
</dbReference>
<keyword evidence="8 12" id="KW-0175">Coiled coil</keyword>
<keyword evidence="5" id="KW-0221">Differentiation</keyword>
<dbReference type="InterPro" id="IPR036034">
    <property type="entry name" value="PDZ_sf"/>
</dbReference>
<evidence type="ECO:0000313" key="15">
    <source>
        <dbReference type="Proteomes" id="UP000322234"/>
    </source>
</evidence>
<dbReference type="PROSITE" id="PS50106">
    <property type="entry name" value="PDZ"/>
    <property type="match status" value="1"/>
</dbReference>
<dbReference type="GO" id="GO:0007015">
    <property type="term" value="P:actin filament organization"/>
    <property type="evidence" value="ECO:0007669"/>
    <property type="project" value="TreeGrafter"/>
</dbReference>
<evidence type="ECO:0000313" key="14">
    <source>
        <dbReference type="EMBL" id="MXQ99198.1"/>
    </source>
</evidence>
<evidence type="ECO:0000256" key="12">
    <source>
        <dbReference type="SAM" id="Coils"/>
    </source>
</evidence>
<dbReference type="GO" id="GO:0015629">
    <property type="term" value="C:actin cytoskeleton"/>
    <property type="evidence" value="ECO:0007669"/>
    <property type="project" value="TreeGrafter"/>
</dbReference>
<evidence type="ECO:0000256" key="8">
    <source>
        <dbReference type="ARBA" id="ARBA00023054"/>
    </source>
</evidence>
<dbReference type="GO" id="GO:0014069">
    <property type="term" value="C:postsynaptic density"/>
    <property type="evidence" value="ECO:0007669"/>
    <property type="project" value="TreeGrafter"/>
</dbReference>
<dbReference type="InterPro" id="IPR001478">
    <property type="entry name" value="PDZ"/>
</dbReference>
<dbReference type="GO" id="GO:0031175">
    <property type="term" value="P:neuron projection development"/>
    <property type="evidence" value="ECO:0007669"/>
    <property type="project" value="TreeGrafter"/>
</dbReference>
<protein>
    <recommendedName>
        <fullName evidence="13">PDZ domain-containing protein</fullName>
    </recommendedName>
</protein>
<evidence type="ECO:0000256" key="3">
    <source>
        <dbReference type="ARBA" id="ARBA00022490"/>
    </source>
</evidence>
<evidence type="ECO:0000256" key="9">
    <source>
        <dbReference type="ARBA" id="ARBA00023203"/>
    </source>
</evidence>
<keyword evidence="4" id="KW-0597">Phosphoprotein</keyword>
<keyword evidence="2" id="KW-0217">Developmental protein</keyword>
<feature type="domain" description="PDZ" evidence="13">
    <location>
        <begin position="57"/>
        <end position="112"/>
    </location>
</feature>
<dbReference type="Pfam" id="PF17817">
    <property type="entry name" value="PDZ_5"/>
    <property type="match status" value="1"/>
</dbReference>
<comment type="caution">
    <text evidence="14">The sequence shown here is derived from an EMBL/GenBank/DDBJ whole genome shotgun (WGS) entry which is preliminary data.</text>
</comment>
<dbReference type="InterPro" id="IPR040645">
    <property type="entry name" value="Neurabin-1/2_PDZ"/>
</dbReference>
<dbReference type="GO" id="GO:0005737">
    <property type="term" value="C:cytoplasm"/>
    <property type="evidence" value="ECO:0007669"/>
    <property type="project" value="TreeGrafter"/>
</dbReference>
<dbReference type="PANTHER" id="PTHR16154">
    <property type="entry name" value="NEURABIN"/>
    <property type="match status" value="1"/>
</dbReference>
<evidence type="ECO:0000256" key="10">
    <source>
        <dbReference type="ARBA" id="ARBA00023212"/>
    </source>
</evidence>
<evidence type="ECO:0000256" key="5">
    <source>
        <dbReference type="ARBA" id="ARBA00022782"/>
    </source>
</evidence>
<proteinExistence type="predicted"/>
<dbReference type="EMBL" id="VBQZ03000373">
    <property type="protein sequence ID" value="MXQ99198.1"/>
    <property type="molecule type" value="Genomic_DNA"/>
</dbReference>
<keyword evidence="9" id="KW-0009">Actin-binding</keyword>
<dbReference type="GO" id="GO:0051015">
    <property type="term" value="F:actin filament binding"/>
    <property type="evidence" value="ECO:0007669"/>
    <property type="project" value="TreeGrafter"/>
</dbReference>
<dbReference type="Proteomes" id="UP000322234">
    <property type="component" value="Unassembled WGS sequence"/>
</dbReference>
<evidence type="ECO:0000256" key="6">
    <source>
        <dbReference type="ARBA" id="ARBA00022902"/>
    </source>
</evidence>
<dbReference type="GO" id="GO:0019722">
    <property type="term" value="P:calcium-mediated signaling"/>
    <property type="evidence" value="ECO:0007669"/>
    <property type="project" value="TreeGrafter"/>
</dbReference>